<keyword evidence="11" id="KW-0489">Methyltransferase</keyword>
<gene>
    <name evidence="11" type="ORF">KPL81_09565</name>
</gene>
<evidence type="ECO:0000256" key="7">
    <source>
        <dbReference type="ARBA" id="ARBA00022803"/>
    </source>
</evidence>
<dbReference type="InterPro" id="IPR051939">
    <property type="entry name" value="Glycosyltr_41/O-GlcNAc_trsf"/>
</dbReference>
<dbReference type="InterPro" id="IPR011990">
    <property type="entry name" value="TPR-like_helical_dom_sf"/>
</dbReference>
<feature type="domain" description="Methyltransferase FkbM" evidence="9">
    <location>
        <begin position="1010"/>
        <end position="1176"/>
    </location>
</feature>
<dbReference type="SUPFAM" id="SSF53335">
    <property type="entry name" value="S-adenosyl-L-methionine-dependent methyltransferases"/>
    <property type="match status" value="1"/>
</dbReference>
<dbReference type="SUPFAM" id="SSF48452">
    <property type="entry name" value="TPR-like"/>
    <property type="match status" value="1"/>
</dbReference>
<organism evidence="11 12">
    <name type="scientific">Billgrantia antri</name>
    <dbReference type="NCBI Taxonomy" id="2846777"/>
    <lineage>
        <taxon>Bacteria</taxon>
        <taxon>Pseudomonadati</taxon>
        <taxon>Pseudomonadota</taxon>
        <taxon>Gammaproteobacteria</taxon>
        <taxon>Oceanospirillales</taxon>
        <taxon>Halomonadaceae</taxon>
        <taxon>Billgrantia</taxon>
    </lineage>
</organism>
<evidence type="ECO:0000259" key="10">
    <source>
        <dbReference type="Pfam" id="PF13844"/>
    </source>
</evidence>
<evidence type="ECO:0000256" key="2">
    <source>
        <dbReference type="ARBA" id="ARBA00005386"/>
    </source>
</evidence>
<dbReference type="SUPFAM" id="SSF53756">
    <property type="entry name" value="UDP-Glycosyltransferase/glycogen phosphorylase"/>
    <property type="match status" value="1"/>
</dbReference>
<evidence type="ECO:0000313" key="11">
    <source>
        <dbReference type="EMBL" id="MBW6391407.1"/>
    </source>
</evidence>
<dbReference type="Gene3D" id="3.40.50.300">
    <property type="entry name" value="P-loop containing nucleotide triphosphate hydrolases"/>
    <property type="match status" value="1"/>
</dbReference>
<dbReference type="GO" id="GO:0032259">
    <property type="term" value="P:methylation"/>
    <property type="evidence" value="ECO:0007669"/>
    <property type="project" value="UniProtKB-KW"/>
</dbReference>
<dbReference type="SMART" id="SM00028">
    <property type="entry name" value="TPR"/>
    <property type="match status" value="5"/>
</dbReference>
<sequence length="1516" mass="170334">MSYAKPKRNVSKQRNRTLEGQAVTMSLNKARLLTQTQPSNPVGWKQLGVQLSQAGDLQSALEALQKAQALANEDAEVLAIQGRIMHQLGDIDSAIERLKQAVAIWPEYAKAHNYLGYIFYSQARFDIGLEHAERACELAPDDTDMLNTLANILAKRFEYSRAKETLERAAQLAPERYLTWNNLGNVLNEMGDFEGALKSYQRAHRLQPSATGPFSNLITSYHYHPDKDAGTISALCKRWSKLFSQEPIVEQYLGEKRVDKKLRVGLISGGFRGHPVGRMITSALERVSADQVELFFYSTNNASDAITQRLKTVASQWRSVQALRDTEVAKTILSDEVDIMIDLAGHNSDNRIRAISMRPAPLQVKWVGGLINTTGVETIDYLLSDHVETPEGVDEEYVEKIVRLPDDYICYDPPCGYEPEVGPLPALRNGYVTLGCFNNATKLNDVLLGEWAKILNDLPNSRLFLKSMQYQSKERCKKIIDYMMQCGIGEDRLIIEGPSPHAELLDAYNRVDIALDPWPYSGGLTTCEAFLMGVPVVTMPGPTFAGRHSATHLVNAGMPELVTSSWSEYRNRVIELAADLDSLSTIRKHLRDVLLESPVCDANRFAKHFTITMRAIWQRYCEGKEPAALSFDNEGKAWFEDESNPVEIVYAPELLNSRDKFNWKLYSKIIAIDNGGKLLRQHGFDRLLSLNAFGLVAFDPTSRVTDPGRFESSQDVQLFSHAVLGDGQPTTLYACLDPAFSSTLEPLPVDQQTSADAQGARVLTQLSINTVSLDSIEGLESLDWLILDDLNDAITILEHGKKALADTLLIQVRVAFQPTHRRQPSLAELQHWMARHGFRLYRLNDEAMRSYFPDTVPEEKRQASELVAADVIFLPSLERMAVLSNEQLTKLAFLLHTVYDIKDMAYALLVKVDEEQAGKYWAALDCDERHQKTQSAFLSSETGQAKQVVREVVSNEAHQKTEVITELVNVSCERMPAQSSVIEKPRAVKEAPCVKGDDLWSLNEPVHVVDVGANPIDGAPPYADLLKRGLVKLVGFEPQKDALQKLQAMKGPNETYLPHAVGTGEKAKLYLCQASGMTSTLKPNNEVLDYFQGYPLWGKVKAVEEIDTVRLDDVSEIDKIDWLKIDIQGGELNVFKNAENKLKNALVIQTEVNFIQLYEGQPLFAEIDQWMRAHGFMLHTLLEQRVRLYAPMKINGGIHQGINQLTTADAVYIKDINKLDGVSEEGVKKLAFIMHEAYGSYDLSLSLLKRLRNDYGKSYAGKINKTLPIRISVDKGLSNKPDVRLNYCFVVGCGHTGTTLMASILGQNESVYTIKRETGWFLGEESFAFELTAEESMAKSLGSKWLCEKTPRHVYYYHDIVNKFTGAKFVVMTRCARDVVASIKNRTGDFDSALLRWVEDNQEAVKVASANNAILVRYEDLVSDAERILSEVCDFLGLIYTPSMLDFHKSNYNWFGVMPKQTDGKGEKAHLERRAWQMTQPLQDRRGVWKNILTDEEVRIVDQAARELMVKLGYDV</sequence>
<keyword evidence="5" id="KW-0808">Transferase</keyword>
<dbReference type="InterPro" id="IPR029489">
    <property type="entry name" value="OGT/SEC/SPY_C"/>
</dbReference>
<feature type="domain" description="O-GlcNAc transferase C-terminal" evidence="10">
    <location>
        <begin position="234"/>
        <end position="410"/>
    </location>
</feature>
<keyword evidence="4" id="KW-0328">Glycosyltransferase</keyword>
<dbReference type="PANTHER" id="PTHR44835">
    <property type="entry name" value="UDP-N-ACETYLGLUCOSAMINE--PEPTIDE N-ACETYLGLUCOSAMINYLTRANSFERASE SPINDLY-RELATED"/>
    <property type="match status" value="1"/>
</dbReference>
<evidence type="ECO:0000256" key="4">
    <source>
        <dbReference type="ARBA" id="ARBA00022676"/>
    </source>
</evidence>
<proteinExistence type="inferred from homology"/>
<dbReference type="InterPro" id="IPR027417">
    <property type="entry name" value="P-loop_NTPase"/>
</dbReference>
<dbReference type="PROSITE" id="PS50293">
    <property type="entry name" value="TPR_REGION"/>
    <property type="match status" value="1"/>
</dbReference>
<feature type="repeat" description="TPR" evidence="8">
    <location>
        <begin position="177"/>
        <end position="210"/>
    </location>
</feature>
<feature type="repeat" description="TPR" evidence="8">
    <location>
        <begin position="75"/>
        <end position="108"/>
    </location>
</feature>
<dbReference type="Gene3D" id="3.40.50.11380">
    <property type="match status" value="1"/>
</dbReference>
<comment type="caution">
    <text evidence="11">The sequence shown here is derived from an EMBL/GenBank/DDBJ whole genome shotgun (WGS) entry which is preliminary data.</text>
</comment>
<dbReference type="PANTHER" id="PTHR44835:SF1">
    <property type="entry name" value="PROTEIN O-GLCNAC TRANSFERASE"/>
    <property type="match status" value="1"/>
</dbReference>
<dbReference type="Proteomes" id="UP000769617">
    <property type="component" value="Unassembled WGS sequence"/>
</dbReference>
<dbReference type="Pfam" id="PF13469">
    <property type="entry name" value="Sulfotransfer_3"/>
    <property type="match status" value="1"/>
</dbReference>
<dbReference type="InterPro" id="IPR019734">
    <property type="entry name" value="TPR_rpt"/>
</dbReference>
<reference evidence="11 12" key="1">
    <citation type="submission" date="2021-07" db="EMBL/GenBank/DDBJ databases">
        <authorList>
            <person name="So Y."/>
        </authorList>
    </citation>
    <scope>NUCLEOTIDE SEQUENCE [LARGE SCALE GENOMIC DNA]</scope>
    <source>
        <strain evidence="11 12">Y3S6</strain>
    </source>
</reference>
<keyword evidence="12" id="KW-1185">Reference proteome</keyword>
<dbReference type="InterPro" id="IPR006342">
    <property type="entry name" value="FkbM_mtfrase"/>
</dbReference>
<dbReference type="InterPro" id="IPR029063">
    <property type="entry name" value="SAM-dependent_MTases_sf"/>
</dbReference>
<dbReference type="SUPFAM" id="SSF52540">
    <property type="entry name" value="P-loop containing nucleoside triphosphate hydrolases"/>
    <property type="match status" value="1"/>
</dbReference>
<evidence type="ECO:0000313" key="12">
    <source>
        <dbReference type="Proteomes" id="UP000769617"/>
    </source>
</evidence>
<dbReference type="GO" id="GO:0008168">
    <property type="term" value="F:methyltransferase activity"/>
    <property type="evidence" value="ECO:0007669"/>
    <property type="project" value="UniProtKB-KW"/>
</dbReference>
<evidence type="ECO:0000256" key="6">
    <source>
        <dbReference type="ARBA" id="ARBA00022737"/>
    </source>
</evidence>
<evidence type="ECO:0000256" key="1">
    <source>
        <dbReference type="ARBA" id="ARBA00004922"/>
    </source>
</evidence>
<evidence type="ECO:0000256" key="5">
    <source>
        <dbReference type="ARBA" id="ARBA00022679"/>
    </source>
</evidence>
<dbReference type="EMBL" id="JAHYCA010000003">
    <property type="protein sequence ID" value="MBW6391407.1"/>
    <property type="molecule type" value="Genomic_DNA"/>
</dbReference>
<dbReference type="NCBIfam" id="TIGR01444">
    <property type="entry name" value="fkbM_fam"/>
    <property type="match status" value="1"/>
</dbReference>
<dbReference type="Pfam" id="PF05050">
    <property type="entry name" value="Methyltransf_21"/>
    <property type="match status" value="1"/>
</dbReference>
<dbReference type="RefSeq" id="WP_219791693.1">
    <property type="nucleotide sequence ID" value="NZ_JAHYCA010000003.1"/>
</dbReference>
<keyword evidence="6" id="KW-0677">Repeat</keyword>
<evidence type="ECO:0000256" key="3">
    <source>
        <dbReference type="ARBA" id="ARBA00011970"/>
    </source>
</evidence>
<dbReference type="Gene3D" id="3.40.50.150">
    <property type="entry name" value="Vaccinia Virus protein VP39"/>
    <property type="match status" value="1"/>
</dbReference>
<keyword evidence="7 8" id="KW-0802">TPR repeat</keyword>
<evidence type="ECO:0000256" key="8">
    <source>
        <dbReference type="PROSITE-ProRule" id="PRU00339"/>
    </source>
</evidence>
<feature type="repeat" description="TPR" evidence="8">
    <location>
        <begin position="109"/>
        <end position="142"/>
    </location>
</feature>
<dbReference type="PROSITE" id="PS50005">
    <property type="entry name" value="TPR"/>
    <property type="match status" value="4"/>
</dbReference>
<evidence type="ECO:0000259" key="9">
    <source>
        <dbReference type="Pfam" id="PF05050"/>
    </source>
</evidence>
<comment type="pathway">
    <text evidence="1">Protein modification; protein glycosylation.</text>
</comment>
<name>A0ABS6ZMU4_9GAMM</name>
<dbReference type="Gene3D" id="1.25.40.10">
    <property type="entry name" value="Tetratricopeptide repeat domain"/>
    <property type="match status" value="1"/>
</dbReference>
<dbReference type="Pfam" id="PF13844">
    <property type="entry name" value="Glyco_transf_41"/>
    <property type="match status" value="2"/>
</dbReference>
<accession>A0ABS6ZMU4</accession>
<feature type="domain" description="O-GlcNAc transferase C-terminal" evidence="10">
    <location>
        <begin position="433"/>
        <end position="607"/>
    </location>
</feature>
<dbReference type="Pfam" id="PF00515">
    <property type="entry name" value="TPR_1"/>
    <property type="match status" value="1"/>
</dbReference>
<dbReference type="EC" id="2.4.1.255" evidence="3"/>
<dbReference type="Gene3D" id="3.40.50.2000">
    <property type="entry name" value="Glycogen Phosphorylase B"/>
    <property type="match status" value="1"/>
</dbReference>
<dbReference type="Pfam" id="PF13414">
    <property type="entry name" value="TPR_11"/>
    <property type="match status" value="1"/>
</dbReference>
<protein>
    <recommendedName>
        <fullName evidence="3">protein O-GlcNAc transferase</fullName>
        <ecNumber evidence="3">2.4.1.255</ecNumber>
    </recommendedName>
</protein>
<comment type="similarity">
    <text evidence="2">Belongs to the glycosyltransferase 41 family. O-GlcNAc transferase subfamily.</text>
</comment>
<feature type="repeat" description="TPR" evidence="8">
    <location>
        <begin position="143"/>
        <end position="176"/>
    </location>
</feature>